<dbReference type="CDD" id="cd06222">
    <property type="entry name" value="RNase_H_like"/>
    <property type="match status" value="1"/>
</dbReference>
<feature type="compositionally biased region" description="Polar residues" evidence="1">
    <location>
        <begin position="186"/>
        <end position="202"/>
    </location>
</feature>
<reference evidence="3" key="1">
    <citation type="submission" date="2020-03" db="EMBL/GenBank/DDBJ databases">
        <title>A high-quality chromosome-level genome assembly of a woody plant with both climbing and erect habits, Rhamnella rubrinervis.</title>
        <authorList>
            <person name="Lu Z."/>
            <person name="Yang Y."/>
            <person name="Zhu X."/>
            <person name="Sun Y."/>
        </authorList>
    </citation>
    <scope>NUCLEOTIDE SEQUENCE</scope>
    <source>
        <strain evidence="3">BYM</strain>
        <tissue evidence="3">Leaf</tissue>
    </source>
</reference>
<dbReference type="EMBL" id="VOIH02000002">
    <property type="protein sequence ID" value="KAF3452991.1"/>
    <property type="molecule type" value="Genomic_DNA"/>
</dbReference>
<feature type="domain" description="RNase H type-1" evidence="2">
    <location>
        <begin position="77"/>
        <end position="157"/>
    </location>
</feature>
<dbReference type="AlphaFoldDB" id="A0A8K0MNP4"/>
<name>A0A8K0MNP4_9ROSA</name>
<evidence type="ECO:0000259" key="2">
    <source>
        <dbReference type="Pfam" id="PF13456"/>
    </source>
</evidence>
<dbReference type="OrthoDB" id="1184220at2759"/>
<dbReference type="InterPro" id="IPR012337">
    <property type="entry name" value="RNaseH-like_sf"/>
</dbReference>
<proteinExistence type="predicted"/>
<accession>A0A8K0MNP4</accession>
<evidence type="ECO:0000313" key="4">
    <source>
        <dbReference type="Proteomes" id="UP000796880"/>
    </source>
</evidence>
<dbReference type="InterPro" id="IPR036397">
    <property type="entry name" value="RNaseH_sf"/>
</dbReference>
<feature type="compositionally biased region" description="Polar residues" evidence="1">
    <location>
        <begin position="48"/>
        <end position="59"/>
    </location>
</feature>
<dbReference type="PANTHER" id="PTHR47723">
    <property type="entry name" value="OS05G0353850 PROTEIN"/>
    <property type="match status" value="1"/>
</dbReference>
<protein>
    <recommendedName>
        <fullName evidence="2">RNase H type-1 domain-containing protein</fullName>
    </recommendedName>
</protein>
<dbReference type="PANTHER" id="PTHR47723:SF19">
    <property type="entry name" value="POLYNUCLEOTIDYL TRANSFERASE, RIBONUCLEASE H-LIKE SUPERFAMILY PROTEIN"/>
    <property type="match status" value="1"/>
</dbReference>
<evidence type="ECO:0000256" key="1">
    <source>
        <dbReference type="SAM" id="MobiDB-lite"/>
    </source>
</evidence>
<sequence>MSTILCCRYRMLRARLAWFSSRLRQLHREFHITISQTQGKQEPKELEGSTQTQKGSTAKTQKEPWWLAPSNGYLKLNVDGGYQYHTSKMKSGGVISDENGDWVDGFIANTGKLGGYANPTLAEVYGLLYGLKLAEIRRHKIEMDNKGIVSDLHKKNSGQGTGGVDSGQWPRHKGKWTRHEGKWTSELYTPTNSELNTQTNSC</sequence>
<dbReference type="SUPFAM" id="SSF53098">
    <property type="entry name" value="Ribonuclease H-like"/>
    <property type="match status" value="1"/>
</dbReference>
<dbReference type="InterPro" id="IPR044730">
    <property type="entry name" value="RNase_H-like_dom_plant"/>
</dbReference>
<evidence type="ECO:0000313" key="3">
    <source>
        <dbReference type="EMBL" id="KAF3452991.1"/>
    </source>
</evidence>
<comment type="caution">
    <text evidence="3">The sequence shown here is derived from an EMBL/GenBank/DDBJ whole genome shotgun (WGS) entry which is preliminary data.</text>
</comment>
<dbReference type="GO" id="GO:0003676">
    <property type="term" value="F:nucleic acid binding"/>
    <property type="evidence" value="ECO:0007669"/>
    <property type="project" value="InterPro"/>
</dbReference>
<dbReference type="Proteomes" id="UP000796880">
    <property type="component" value="Unassembled WGS sequence"/>
</dbReference>
<dbReference type="InterPro" id="IPR002156">
    <property type="entry name" value="RNaseH_domain"/>
</dbReference>
<dbReference type="Pfam" id="PF13456">
    <property type="entry name" value="RVT_3"/>
    <property type="match status" value="1"/>
</dbReference>
<gene>
    <name evidence="3" type="ORF">FNV43_RR03424</name>
</gene>
<dbReference type="InterPro" id="IPR053151">
    <property type="entry name" value="RNase_H-like"/>
</dbReference>
<feature type="region of interest" description="Disordered" evidence="1">
    <location>
        <begin position="37"/>
        <end position="61"/>
    </location>
</feature>
<organism evidence="3 4">
    <name type="scientific">Rhamnella rubrinervis</name>
    <dbReference type="NCBI Taxonomy" id="2594499"/>
    <lineage>
        <taxon>Eukaryota</taxon>
        <taxon>Viridiplantae</taxon>
        <taxon>Streptophyta</taxon>
        <taxon>Embryophyta</taxon>
        <taxon>Tracheophyta</taxon>
        <taxon>Spermatophyta</taxon>
        <taxon>Magnoliopsida</taxon>
        <taxon>eudicotyledons</taxon>
        <taxon>Gunneridae</taxon>
        <taxon>Pentapetalae</taxon>
        <taxon>rosids</taxon>
        <taxon>fabids</taxon>
        <taxon>Rosales</taxon>
        <taxon>Rhamnaceae</taxon>
        <taxon>rhamnoid group</taxon>
        <taxon>Rhamneae</taxon>
        <taxon>Rhamnella</taxon>
    </lineage>
</organism>
<keyword evidence="4" id="KW-1185">Reference proteome</keyword>
<dbReference type="GO" id="GO:0004523">
    <property type="term" value="F:RNA-DNA hybrid ribonuclease activity"/>
    <property type="evidence" value="ECO:0007669"/>
    <property type="project" value="InterPro"/>
</dbReference>
<dbReference type="Gene3D" id="3.30.420.10">
    <property type="entry name" value="Ribonuclease H-like superfamily/Ribonuclease H"/>
    <property type="match status" value="1"/>
</dbReference>
<feature type="region of interest" description="Disordered" evidence="1">
    <location>
        <begin position="151"/>
        <end position="202"/>
    </location>
</feature>